<accession>A0A1T5GHF3</accession>
<evidence type="ECO:0000313" key="3">
    <source>
        <dbReference type="Proteomes" id="UP000191112"/>
    </source>
</evidence>
<feature type="transmembrane region" description="Helical" evidence="1">
    <location>
        <begin position="6"/>
        <end position="27"/>
    </location>
</feature>
<keyword evidence="1" id="KW-0472">Membrane</keyword>
<gene>
    <name evidence="2" type="ORF">SAMN05660477_02836</name>
</gene>
<dbReference type="RefSeq" id="WP_079668024.1">
    <property type="nucleotide sequence ID" value="NZ_FUYZ01000012.1"/>
</dbReference>
<dbReference type="STRING" id="619805.SAMN05660477_02836"/>
<reference evidence="2 3" key="1">
    <citation type="submission" date="2017-02" db="EMBL/GenBank/DDBJ databases">
        <authorList>
            <person name="Peterson S.W."/>
        </authorList>
    </citation>
    <scope>NUCLEOTIDE SEQUENCE [LARGE SCALE GENOMIC DNA]</scope>
    <source>
        <strain evidence="2 3">DSM 22323</strain>
    </source>
</reference>
<dbReference type="Proteomes" id="UP000191112">
    <property type="component" value="Unassembled WGS sequence"/>
</dbReference>
<proteinExistence type="predicted"/>
<keyword evidence="3" id="KW-1185">Reference proteome</keyword>
<protein>
    <submittedName>
        <fullName evidence="2">Uncharacterized protein</fullName>
    </submittedName>
</protein>
<organism evidence="2 3">
    <name type="scientific">Soonwooa buanensis</name>
    <dbReference type="NCBI Taxonomy" id="619805"/>
    <lineage>
        <taxon>Bacteria</taxon>
        <taxon>Pseudomonadati</taxon>
        <taxon>Bacteroidota</taxon>
        <taxon>Flavobacteriia</taxon>
        <taxon>Flavobacteriales</taxon>
        <taxon>Weeksellaceae</taxon>
        <taxon>Chryseobacterium group</taxon>
        <taxon>Soonwooa</taxon>
    </lineage>
</organism>
<feature type="transmembrane region" description="Helical" evidence="1">
    <location>
        <begin position="76"/>
        <end position="95"/>
    </location>
</feature>
<dbReference type="AlphaFoldDB" id="A0A1T5GHF3"/>
<evidence type="ECO:0000313" key="2">
    <source>
        <dbReference type="EMBL" id="SKC07884.1"/>
    </source>
</evidence>
<evidence type="ECO:0000256" key="1">
    <source>
        <dbReference type="SAM" id="Phobius"/>
    </source>
</evidence>
<keyword evidence="1" id="KW-0812">Transmembrane</keyword>
<keyword evidence="1" id="KW-1133">Transmembrane helix</keyword>
<sequence>MEDKVFGQIALSFVLLVFINAVSYQFLFKYLELGRTSVFYFNPIMTLFFFLILWLLTMKSDPVYSKFFKKAFKFSAIFFVFYFLVTQFLIGLGSGNK</sequence>
<name>A0A1T5GHF3_9FLAO</name>
<dbReference type="EMBL" id="FUYZ01000012">
    <property type="protein sequence ID" value="SKC07884.1"/>
    <property type="molecule type" value="Genomic_DNA"/>
</dbReference>
<feature type="transmembrane region" description="Helical" evidence="1">
    <location>
        <begin position="39"/>
        <end position="56"/>
    </location>
</feature>